<keyword evidence="1" id="KW-0732">Signal</keyword>
<dbReference type="InParanoid" id="A0A317XXD6"/>
<feature type="signal peptide" evidence="1">
    <location>
        <begin position="1"/>
        <end position="19"/>
    </location>
</feature>
<evidence type="ECO:0000313" key="3">
    <source>
        <dbReference type="Proteomes" id="UP000246740"/>
    </source>
</evidence>
<dbReference type="EMBL" id="KZ819189">
    <property type="protein sequence ID" value="PWZ01999.1"/>
    <property type="molecule type" value="Genomic_DNA"/>
</dbReference>
<evidence type="ECO:0000313" key="2">
    <source>
        <dbReference type="EMBL" id="PWZ01999.1"/>
    </source>
</evidence>
<name>A0A317XXD6_9BASI</name>
<dbReference type="PROSITE" id="PS51257">
    <property type="entry name" value="PROKAR_LIPOPROTEIN"/>
    <property type="match status" value="1"/>
</dbReference>
<evidence type="ECO:0008006" key="4">
    <source>
        <dbReference type="Google" id="ProtNLM"/>
    </source>
</evidence>
<keyword evidence="3" id="KW-1185">Reference proteome</keyword>
<dbReference type="Proteomes" id="UP000246740">
    <property type="component" value="Unassembled WGS sequence"/>
</dbReference>
<proteinExistence type="predicted"/>
<protein>
    <recommendedName>
        <fullName evidence="4">Secreted protein</fullName>
    </recommendedName>
</protein>
<organism evidence="2 3">
    <name type="scientific">Testicularia cyperi</name>
    <dbReference type="NCBI Taxonomy" id="1882483"/>
    <lineage>
        <taxon>Eukaryota</taxon>
        <taxon>Fungi</taxon>
        <taxon>Dikarya</taxon>
        <taxon>Basidiomycota</taxon>
        <taxon>Ustilaginomycotina</taxon>
        <taxon>Ustilaginomycetes</taxon>
        <taxon>Ustilaginales</taxon>
        <taxon>Anthracoideaceae</taxon>
        <taxon>Testicularia</taxon>
    </lineage>
</organism>
<reference evidence="2 3" key="1">
    <citation type="journal article" date="2018" name="Mol. Biol. Evol.">
        <title>Broad Genomic Sampling Reveals a Smut Pathogenic Ancestry of the Fungal Clade Ustilaginomycotina.</title>
        <authorList>
            <person name="Kijpornyongpan T."/>
            <person name="Mondo S.J."/>
            <person name="Barry K."/>
            <person name="Sandor L."/>
            <person name="Lee J."/>
            <person name="Lipzen A."/>
            <person name="Pangilinan J."/>
            <person name="LaButti K."/>
            <person name="Hainaut M."/>
            <person name="Henrissat B."/>
            <person name="Grigoriev I.V."/>
            <person name="Spatafora J.W."/>
            <person name="Aime M.C."/>
        </authorList>
    </citation>
    <scope>NUCLEOTIDE SEQUENCE [LARGE SCALE GENOMIC DNA]</scope>
    <source>
        <strain evidence="2 3">MCA 3645</strain>
    </source>
</reference>
<accession>A0A317XXD6</accession>
<evidence type="ECO:0000256" key="1">
    <source>
        <dbReference type="SAM" id="SignalP"/>
    </source>
</evidence>
<gene>
    <name evidence="2" type="ORF">BCV70DRAFT_198282</name>
</gene>
<sequence>MASPRTLLLLSNTFALLLARSSPASHNSTLTACLTGLPCYWPRDLITIRRGSGHTSVVLGSVPLSLGR</sequence>
<dbReference type="AlphaFoldDB" id="A0A317XXD6"/>
<feature type="chain" id="PRO_5016256045" description="Secreted protein" evidence="1">
    <location>
        <begin position="20"/>
        <end position="68"/>
    </location>
</feature>